<dbReference type="Proteomes" id="UP000189970">
    <property type="component" value="Unassembled WGS sequence"/>
</dbReference>
<protein>
    <submittedName>
        <fullName evidence="1">Uncharacterized protein</fullName>
    </submittedName>
</protein>
<comment type="caution">
    <text evidence="1">The sequence shown here is derived from an EMBL/GenBank/DDBJ whole genome shotgun (WGS) entry which is preliminary data.</text>
</comment>
<dbReference type="EMBL" id="MVAB01000001">
    <property type="protein sequence ID" value="OPF86792.1"/>
    <property type="molecule type" value="Genomic_DNA"/>
</dbReference>
<accession>A0A1V4DE65</accession>
<organism evidence="1 2">
    <name type="scientific">Vagococcus martis</name>
    <dbReference type="NCBI Taxonomy" id="1768210"/>
    <lineage>
        <taxon>Bacteria</taxon>
        <taxon>Bacillati</taxon>
        <taxon>Bacillota</taxon>
        <taxon>Bacilli</taxon>
        <taxon>Lactobacillales</taxon>
        <taxon>Enterococcaceae</taxon>
        <taxon>Vagococcus</taxon>
    </lineage>
</organism>
<dbReference type="AlphaFoldDB" id="A0A1V4DE65"/>
<evidence type="ECO:0000313" key="1">
    <source>
        <dbReference type="EMBL" id="OPF86792.1"/>
    </source>
</evidence>
<keyword evidence="2" id="KW-1185">Reference proteome</keyword>
<reference evidence="1 2" key="1">
    <citation type="submission" date="2017-02" db="EMBL/GenBank/DDBJ databases">
        <title>Vagococcus cremeus sp. nov., isolated from the small intestine of a marten, Martes flavigula.</title>
        <authorList>
            <person name="Tak E.J."/>
            <person name="Bae J.-W."/>
        </authorList>
    </citation>
    <scope>NUCLEOTIDE SEQUENCE [LARGE SCALE GENOMIC DNA]</scope>
    <source>
        <strain evidence="1 2">D7T301</strain>
    </source>
</reference>
<dbReference type="RefSeq" id="WP_079344792.1">
    <property type="nucleotide sequence ID" value="NZ_MVAB01000001.1"/>
</dbReference>
<gene>
    <name evidence="1" type="ORF">BW731_00545</name>
</gene>
<proteinExistence type="predicted"/>
<sequence length="89" mass="10626">MNERYNYFKNHLNEEIYYKVNHTKSMNSFINSLLSDLNDFDAINPSLMDFMELEDKNRLLGKLQRDILFDQLGNPENSDNIEYTDFYSG</sequence>
<name>A0A1V4DE65_9ENTE</name>
<evidence type="ECO:0000313" key="2">
    <source>
        <dbReference type="Proteomes" id="UP000189970"/>
    </source>
</evidence>